<evidence type="ECO:0000313" key="1">
    <source>
        <dbReference type="EMBL" id="GIY05483.1"/>
    </source>
</evidence>
<accession>A0AAV4Q671</accession>
<dbReference type="AlphaFoldDB" id="A0AAV4Q671"/>
<dbReference type="EMBL" id="BPLR01005849">
    <property type="protein sequence ID" value="GIY05483.1"/>
    <property type="molecule type" value="Genomic_DNA"/>
</dbReference>
<organism evidence="1 2">
    <name type="scientific">Caerostris extrusa</name>
    <name type="common">Bark spider</name>
    <name type="synonym">Caerostris bankana</name>
    <dbReference type="NCBI Taxonomy" id="172846"/>
    <lineage>
        <taxon>Eukaryota</taxon>
        <taxon>Metazoa</taxon>
        <taxon>Ecdysozoa</taxon>
        <taxon>Arthropoda</taxon>
        <taxon>Chelicerata</taxon>
        <taxon>Arachnida</taxon>
        <taxon>Araneae</taxon>
        <taxon>Araneomorphae</taxon>
        <taxon>Entelegynae</taxon>
        <taxon>Araneoidea</taxon>
        <taxon>Araneidae</taxon>
        <taxon>Caerostris</taxon>
    </lineage>
</organism>
<evidence type="ECO:0000313" key="2">
    <source>
        <dbReference type="Proteomes" id="UP001054945"/>
    </source>
</evidence>
<gene>
    <name evidence="1" type="ORF">CEXT_387711</name>
</gene>
<protein>
    <submittedName>
        <fullName evidence="1">Uncharacterized protein</fullName>
    </submittedName>
</protein>
<proteinExistence type="predicted"/>
<sequence>MFPLNGASSNMGNRFSPISCPLFSCKAPIDPMYLLHHQKEQPFHYFPKETPLTTAGQRLVRQFGRKKWSFVFPIV</sequence>
<comment type="caution">
    <text evidence="1">The sequence shown here is derived from an EMBL/GenBank/DDBJ whole genome shotgun (WGS) entry which is preliminary data.</text>
</comment>
<keyword evidence="2" id="KW-1185">Reference proteome</keyword>
<name>A0AAV4Q671_CAEEX</name>
<reference evidence="1 2" key="1">
    <citation type="submission" date="2021-06" db="EMBL/GenBank/DDBJ databases">
        <title>Caerostris extrusa draft genome.</title>
        <authorList>
            <person name="Kono N."/>
            <person name="Arakawa K."/>
        </authorList>
    </citation>
    <scope>NUCLEOTIDE SEQUENCE [LARGE SCALE GENOMIC DNA]</scope>
</reference>
<dbReference type="Proteomes" id="UP001054945">
    <property type="component" value="Unassembled WGS sequence"/>
</dbReference>